<proteinExistence type="predicted"/>
<accession>A0AAJ0HD52</accession>
<dbReference type="Gene3D" id="2.60.120.200">
    <property type="match status" value="1"/>
</dbReference>
<keyword evidence="2" id="KW-0456">Lyase</keyword>
<feature type="domain" description="Alginate lyase 2" evidence="1">
    <location>
        <begin position="50"/>
        <end position="275"/>
    </location>
</feature>
<gene>
    <name evidence="2" type="ORF">B0T25DRAFT_546252</name>
</gene>
<comment type="caution">
    <text evidence="2">The sequence shown here is derived from an EMBL/GenBank/DDBJ whole genome shotgun (WGS) entry which is preliminary data.</text>
</comment>
<dbReference type="EMBL" id="JAUIQD010000005">
    <property type="protein sequence ID" value="KAK3348672.1"/>
    <property type="molecule type" value="Genomic_DNA"/>
</dbReference>
<dbReference type="InterPro" id="IPR014895">
    <property type="entry name" value="Alginate_lyase_2"/>
</dbReference>
<reference evidence="2" key="2">
    <citation type="submission" date="2023-06" db="EMBL/GenBank/DDBJ databases">
        <authorList>
            <consortium name="Lawrence Berkeley National Laboratory"/>
            <person name="Haridas S."/>
            <person name="Hensen N."/>
            <person name="Bonometti L."/>
            <person name="Westerberg I."/>
            <person name="Brannstrom I.O."/>
            <person name="Guillou S."/>
            <person name="Cros-Aarteil S."/>
            <person name="Calhoun S."/>
            <person name="Kuo A."/>
            <person name="Mondo S."/>
            <person name="Pangilinan J."/>
            <person name="Riley R."/>
            <person name="Labutti K."/>
            <person name="Andreopoulos B."/>
            <person name="Lipzen A."/>
            <person name="Chen C."/>
            <person name="Yanf M."/>
            <person name="Daum C."/>
            <person name="Ng V."/>
            <person name="Clum A."/>
            <person name="Steindorff A."/>
            <person name="Ohm R."/>
            <person name="Martin F."/>
            <person name="Silar P."/>
            <person name="Natvig D."/>
            <person name="Lalanne C."/>
            <person name="Gautier V."/>
            <person name="Ament-Velasquez S.L."/>
            <person name="Kruys A."/>
            <person name="Hutchinson M.I."/>
            <person name="Powell A.J."/>
            <person name="Barry K."/>
            <person name="Miller A.N."/>
            <person name="Grigoriev I.V."/>
            <person name="Debuchy R."/>
            <person name="Gladieux P."/>
            <person name="Thoren M.H."/>
            <person name="Johannesson H."/>
        </authorList>
    </citation>
    <scope>NUCLEOTIDE SEQUENCE</scope>
    <source>
        <strain evidence="2">CBS 955.72</strain>
    </source>
</reference>
<keyword evidence="3" id="KW-1185">Reference proteome</keyword>
<reference evidence="2" key="1">
    <citation type="journal article" date="2023" name="Mol. Phylogenet. Evol.">
        <title>Genome-scale phylogeny and comparative genomics of the fungal order Sordariales.</title>
        <authorList>
            <person name="Hensen N."/>
            <person name="Bonometti L."/>
            <person name="Westerberg I."/>
            <person name="Brannstrom I.O."/>
            <person name="Guillou S."/>
            <person name="Cros-Aarteil S."/>
            <person name="Calhoun S."/>
            <person name="Haridas S."/>
            <person name="Kuo A."/>
            <person name="Mondo S."/>
            <person name="Pangilinan J."/>
            <person name="Riley R."/>
            <person name="LaButti K."/>
            <person name="Andreopoulos B."/>
            <person name="Lipzen A."/>
            <person name="Chen C."/>
            <person name="Yan M."/>
            <person name="Daum C."/>
            <person name="Ng V."/>
            <person name="Clum A."/>
            <person name="Steindorff A."/>
            <person name="Ohm R.A."/>
            <person name="Martin F."/>
            <person name="Silar P."/>
            <person name="Natvig D.O."/>
            <person name="Lalanne C."/>
            <person name="Gautier V."/>
            <person name="Ament-Velasquez S.L."/>
            <person name="Kruys A."/>
            <person name="Hutchinson M.I."/>
            <person name="Powell A.J."/>
            <person name="Barry K."/>
            <person name="Miller A.N."/>
            <person name="Grigoriev I.V."/>
            <person name="Debuchy R."/>
            <person name="Gladieux P."/>
            <person name="Hiltunen Thoren M."/>
            <person name="Johannesson H."/>
        </authorList>
    </citation>
    <scope>NUCLEOTIDE SEQUENCE</scope>
    <source>
        <strain evidence="2">CBS 955.72</strain>
    </source>
</reference>
<evidence type="ECO:0000313" key="2">
    <source>
        <dbReference type="EMBL" id="KAK3348672.1"/>
    </source>
</evidence>
<dbReference type="SUPFAM" id="SSF49899">
    <property type="entry name" value="Concanavalin A-like lectins/glucanases"/>
    <property type="match status" value="1"/>
</dbReference>
<sequence>MIITREKPQLLKDSMHLPTSSYNALLATLPFFSGRVAAALNPSCRPGGNFDLSKWALETPIDNGNGQPLVISAASLSAGNDGCKNGWQDKGSNHQWFFTESTDGSMVMKAPGYSKDRPCIKWSGSNHCRTEFRQTSPTSWPPSATTNRLHVKLVGIRGRNVCIGQVFQVGSSANKPFAELYYYDDGTVIMGVATCQGGANDGCKQHMEPLGTVALGTAFTYDIWFEGNVLKAGVNGQMKTLKTYFTTPGAMFKAGNYNQGTDDASVHILELTTQHGGEEASDL</sequence>
<dbReference type="AlphaFoldDB" id="A0AAJ0HD52"/>
<organism evidence="2 3">
    <name type="scientific">Lasiosphaeria hispida</name>
    <dbReference type="NCBI Taxonomy" id="260671"/>
    <lineage>
        <taxon>Eukaryota</taxon>
        <taxon>Fungi</taxon>
        <taxon>Dikarya</taxon>
        <taxon>Ascomycota</taxon>
        <taxon>Pezizomycotina</taxon>
        <taxon>Sordariomycetes</taxon>
        <taxon>Sordariomycetidae</taxon>
        <taxon>Sordariales</taxon>
        <taxon>Lasiosphaeriaceae</taxon>
        <taxon>Lasiosphaeria</taxon>
    </lineage>
</organism>
<evidence type="ECO:0000313" key="3">
    <source>
        <dbReference type="Proteomes" id="UP001275084"/>
    </source>
</evidence>
<evidence type="ECO:0000259" key="1">
    <source>
        <dbReference type="Pfam" id="PF08787"/>
    </source>
</evidence>
<dbReference type="Proteomes" id="UP001275084">
    <property type="component" value="Unassembled WGS sequence"/>
</dbReference>
<dbReference type="GO" id="GO:0016829">
    <property type="term" value="F:lyase activity"/>
    <property type="evidence" value="ECO:0007669"/>
    <property type="project" value="UniProtKB-KW"/>
</dbReference>
<protein>
    <submittedName>
        <fullName evidence="2">Polysaccharide lyase family 7 protein</fullName>
    </submittedName>
</protein>
<dbReference type="Pfam" id="PF08787">
    <property type="entry name" value="Alginate_lyase2"/>
    <property type="match status" value="1"/>
</dbReference>
<dbReference type="InterPro" id="IPR013320">
    <property type="entry name" value="ConA-like_dom_sf"/>
</dbReference>
<name>A0AAJ0HD52_9PEZI</name>